<dbReference type="RefSeq" id="WP_074261729.1">
    <property type="nucleotide sequence ID" value="NZ_FSRJ01000005.1"/>
</dbReference>
<dbReference type="GO" id="GO:0003700">
    <property type="term" value="F:DNA-binding transcription factor activity"/>
    <property type="evidence" value="ECO:0007669"/>
    <property type="project" value="TreeGrafter"/>
</dbReference>
<evidence type="ECO:0000256" key="1">
    <source>
        <dbReference type="ARBA" id="ARBA00023015"/>
    </source>
</evidence>
<feature type="DNA-binding region" description="H-T-H motif" evidence="4">
    <location>
        <begin position="55"/>
        <end position="74"/>
    </location>
</feature>
<dbReference type="PANTHER" id="PTHR30055:SF151">
    <property type="entry name" value="TRANSCRIPTIONAL REGULATORY PROTEIN"/>
    <property type="match status" value="1"/>
</dbReference>
<dbReference type="AlphaFoldDB" id="A0A1N6I271"/>
<dbReference type="Pfam" id="PF02909">
    <property type="entry name" value="TetR_C_1"/>
    <property type="match status" value="1"/>
</dbReference>
<reference evidence="7" key="1">
    <citation type="submission" date="2016-11" db="EMBL/GenBank/DDBJ databases">
        <authorList>
            <person name="Varghese N."/>
            <person name="Submissions S."/>
        </authorList>
    </citation>
    <scope>NUCLEOTIDE SEQUENCE [LARGE SCALE GENOMIC DNA]</scope>
    <source>
        <strain evidence="7">DSM 8595</strain>
    </source>
</reference>
<dbReference type="SUPFAM" id="SSF46689">
    <property type="entry name" value="Homeodomain-like"/>
    <property type="match status" value="1"/>
</dbReference>
<gene>
    <name evidence="6" type="ORF">SAMN05443544_3596</name>
</gene>
<dbReference type="InterPro" id="IPR001647">
    <property type="entry name" value="HTH_TetR"/>
</dbReference>
<dbReference type="GO" id="GO:0045892">
    <property type="term" value="P:negative regulation of DNA-templated transcription"/>
    <property type="evidence" value="ECO:0007669"/>
    <property type="project" value="InterPro"/>
</dbReference>
<dbReference type="Gene3D" id="1.10.357.10">
    <property type="entry name" value="Tetracycline Repressor, domain 2"/>
    <property type="match status" value="1"/>
</dbReference>
<accession>A0A1N6I271</accession>
<dbReference type="InterPro" id="IPR036271">
    <property type="entry name" value="Tet_transcr_reg_TetR-rel_C_sf"/>
</dbReference>
<dbReference type="OrthoDB" id="2570341at2"/>
<dbReference type="PROSITE" id="PS50977">
    <property type="entry name" value="HTH_TETR_2"/>
    <property type="match status" value="1"/>
</dbReference>
<dbReference type="SUPFAM" id="SSF48498">
    <property type="entry name" value="Tetracyclin repressor-like, C-terminal domain"/>
    <property type="match status" value="1"/>
</dbReference>
<dbReference type="Gene3D" id="1.10.10.60">
    <property type="entry name" value="Homeodomain-like"/>
    <property type="match status" value="1"/>
</dbReference>
<evidence type="ECO:0000259" key="5">
    <source>
        <dbReference type="PROSITE" id="PS50977"/>
    </source>
</evidence>
<protein>
    <submittedName>
        <fullName evidence="6">Transcriptional regulator, TetR family</fullName>
    </submittedName>
</protein>
<dbReference type="EMBL" id="FSRJ01000005">
    <property type="protein sequence ID" value="SIO26122.1"/>
    <property type="molecule type" value="Genomic_DNA"/>
</dbReference>
<evidence type="ECO:0000256" key="2">
    <source>
        <dbReference type="ARBA" id="ARBA00023125"/>
    </source>
</evidence>
<keyword evidence="1" id="KW-0805">Transcription regulation</keyword>
<proteinExistence type="predicted"/>
<sequence>MTEGEVDAASRVEAAAFLWAQPSGRKPGPKPRYTLDGIAEAAIAIADESGLDEVTMQRVAERLGTTKMALYRYVPGRAELDAIMLDTALGAPVVAEGVQWRAALTAWAAGVHTRAMTHPWVVELVQRPHTPGPGELAWFEAGLGTMVELPLRGGEKLDLLTLLVGHVMSLVRQRDSSRAPEQQLAASLASILATRAELYPRTASAFAEADDDGARDDALRFGFERVLDGVAALVAERGASSSSPS</sequence>
<name>A0A1N6I271_9MICO</name>
<keyword evidence="3" id="KW-0804">Transcription</keyword>
<organism evidence="6 7">
    <name type="scientific">Agromyces cerinus subsp. cerinus</name>
    <dbReference type="NCBI Taxonomy" id="232089"/>
    <lineage>
        <taxon>Bacteria</taxon>
        <taxon>Bacillati</taxon>
        <taxon>Actinomycetota</taxon>
        <taxon>Actinomycetes</taxon>
        <taxon>Micrococcales</taxon>
        <taxon>Microbacteriaceae</taxon>
        <taxon>Agromyces</taxon>
    </lineage>
</organism>
<keyword evidence="7" id="KW-1185">Reference proteome</keyword>
<keyword evidence="2 4" id="KW-0238">DNA-binding</keyword>
<dbReference type="InterPro" id="IPR050109">
    <property type="entry name" value="HTH-type_TetR-like_transc_reg"/>
</dbReference>
<evidence type="ECO:0000313" key="6">
    <source>
        <dbReference type="EMBL" id="SIO26122.1"/>
    </source>
</evidence>
<dbReference type="Pfam" id="PF00440">
    <property type="entry name" value="TetR_N"/>
    <property type="match status" value="1"/>
</dbReference>
<feature type="domain" description="HTH tetR-type" evidence="5">
    <location>
        <begin position="32"/>
        <end position="92"/>
    </location>
</feature>
<dbReference type="InterPro" id="IPR009057">
    <property type="entry name" value="Homeodomain-like_sf"/>
</dbReference>
<dbReference type="InterPro" id="IPR004111">
    <property type="entry name" value="Repressor_TetR_C"/>
</dbReference>
<evidence type="ECO:0000256" key="4">
    <source>
        <dbReference type="PROSITE-ProRule" id="PRU00335"/>
    </source>
</evidence>
<dbReference type="STRING" id="232089.SAMN05443544_3596"/>
<evidence type="ECO:0000313" key="7">
    <source>
        <dbReference type="Proteomes" id="UP000184699"/>
    </source>
</evidence>
<dbReference type="PANTHER" id="PTHR30055">
    <property type="entry name" value="HTH-TYPE TRANSCRIPTIONAL REGULATOR RUTR"/>
    <property type="match status" value="1"/>
</dbReference>
<dbReference type="GO" id="GO:0000976">
    <property type="term" value="F:transcription cis-regulatory region binding"/>
    <property type="evidence" value="ECO:0007669"/>
    <property type="project" value="TreeGrafter"/>
</dbReference>
<evidence type="ECO:0000256" key="3">
    <source>
        <dbReference type="ARBA" id="ARBA00023163"/>
    </source>
</evidence>
<dbReference type="Proteomes" id="UP000184699">
    <property type="component" value="Unassembled WGS sequence"/>
</dbReference>